<dbReference type="KEGG" id="vcn:VOLCADRAFT_87054"/>
<dbReference type="SUPFAM" id="SSF47954">
    <property type="entry name" value="Cyclin-like"/>
    <property type="match status" value="1"/>
</dbReference>
<dbReference type="EMBL" id="GL378325">
    <property type="protein sequence ID" value="EFJ51986.1"/>
    <property type="molecule type" value="Genomic_DNA"/>
</dbReference>
<dbReference type="OrthoDB" id="545795at2759"/>
<evidence type="ECO:0000313" key="2">
    <source>
        <dbReference type="Proteomes" id="UP000001058"/>
    </source>
</evidence>
<dbReference type="Proteomes" id="UP000001058">
    <property type="component" value="Unassembled WGS sequence"/>
</dbReference>
<reference evidence="1 2" key="1">
    <citation type="journal article" date="2010" name="Science">
        <title>Genomic analysis of organismal complexity in the multicellular green alga Volvox carteri.</title>
        <authorList>
            <person name="Prochnik S.E."/>
            <person name="Umen J."/>
            <person name="Nedelcu A.M."/>
            <person name="Hallmann A."/>
            <person name="Miller S.M."/>
            <person name="Nishii I."/>
            <person name="Ferris P."/>
            <person name="Kuo A."/>
            <person name="Mitros T."/>
            <person name="Fritz-Laylin L.K."/>
            <person name="Hellsten U."/>
            <person name="Chapman J."/>
            <person name="Simakov O."/>
            <person name="Rensing S.A."/>
            <person name="Terry A."/>
            <person name="Pangilinan J."/>
            <person name="Kapitonov V."/>
            <person name="Jurka J."/>
            <person name="Salamov A."/>
            <person name="Shapiro H."/>
            <person name="Schmutz J."/>
            <person name="Grimwood J."/>
            <person name="Lindquist E."/>
            <person name="Lucas S."/>
            <person name="Grigoriev I.V."/>
            <person name="Schmitt R."/>
            <person name="Kirk D."/>
            <person name="Rokhsar D.S."/>
        </authorList>
    </citation>
    <scope>NUCLEOTIDE SEQUENCE [LARGE SCALE GENOMIC DNA]</scope>
    <source>
        <strain evidence="2">f. Nagariensis / Eve</strain>
    </source>
</reference>
<organism evidence="2">
    <name type="scientific">Volvox carteri f. nagariensis</name>
    <dbReference type="NCBI Taxonomy" id="3068"/>
    <lineage>
        <taxon>Eukaryota</taxon>
        <taxon>Viridiplantae</taxon>
        <taxon>Chlorophyta</taxon>
        <taxon>core chlorophytes</taxon>
        <taxon>Chlorophyceae</taxon>
        <taxon>CS clade</taxon>
        <taxon>Chlamydomonadales</taxon>
        <taxon>Volvocaceae</taxon>
        <taxon>Volvox</taxon>
    </lineage>
</organism>
<accession>D8TK20</accession>
<keyword evidence="2" id="KW-1185">Reference proteome</keyword>
<dbReference type="RefSeq" id="XP_002946760.1">
    <property type="nucleotide sequence ID" value="XM_002946714.1"/>
</dbReference>
<sequence>MALPFYRCCDLAHFNPAPVACPEDFLAAQEWLKKVVNSAQHSSGDLFTYFRLDRKNDQTVKIMSIKEEVLGCLFPASRRLSVAPMLDDGDPTAGAEPGGISSQDAALQATYLYYSVLHYILKKLFPKRVEAASSRFGSKLTVAPEDVPRAFNLLMIPIFHSSLLVVAVMLVKAIWSRDPTPLGSTPEEFQGIPHKAGFKWFEELFATEVSSENGEDWQDSAAGSTASAAPQLPSMPGRYVLGRLMRLCEEREVMAEGSTFYPIYEQLGGLLEGVYGGYTEGDLKLVLTFVQAYTRRAVALAGLVAQELVEGVKRQEAAQRRLTVHCAAGGINGKPPQKPLVPHDVFPKMTADLVDTIITTNLQLAFNQHMLVLLACCLYSAAKASGYQLSFKDIIEVIVDRLPDVSADVFETQVELQPAVPGPGSPVSMSPCCNISVPAVMGGIRKFYNSIFLLCAEGHVREFVTHARALSAAAKSTTTFTPHQHSAPEAFGGASIADFTFQDVTAGMSECPAASLNGWVKATPPGMMSEGTRAPAAKAAVNTIGGVGGERRYNAPRQDRAKQKLQVYEDDCVGDLISRGLTIRDGGASQQYASKGDECKSAASRRLSAPVVLQDRKPVVNGVRDAVAAAAAAAAEQLAKDPLGKPGRARKSMPHGLHALVTATDRVCMESKENLVGCETAAADWLGSSTDAHCNTGGFTKRIGGSLSRVR</sequence>
<dbReference type="Gene3D" id="1.10.472.10">
    <property type="entry name" value="Cyclin-like"/>
    <property type="match status" value="1"/>
</dbReference>
<name>D8TK20_VOLCA</name>
<evidence type="ECO:0000313" key="1">
    <source>
        <dbReference type="EMBL" id="EFJ51986.1"/>
    </source>
</evidence>
<dbReference type="AlphaFoldDB" id="D8TK20"/>
<gene>
    <name evidence="1" type="ORF">VOLCADRAFT_87054</name>
</gene>
<dbReference type="InParanoid" id="D8TK20"/>
<dbReference type="GeneID" id="9618340"/>
<proteinExistence type="predicted"/>
<dbReference type="InterPro" id="IPR036915">
    <property type="entry name" value="Cyclin-like_sf"/>
</dbReference>
<protein>
    <submittedName>
        <fullName evidence="1">Uncharacterized protein</fullName>
    </submittedName>
</protein>